<dbReference type="AlphaFoldDB" id="A0A0W1AXK4"/>
<comment type="caution">
    <text evidence="2">The sequence shown here is derived from an EMBL/GenBank/DDBJ whole genome shotgun (WGS) entry which is preliminary data.</text>
</comment>
<feature type="coiled-coil region" evidence="1">
    <location>
        <begin position="6"/>
        <end position="33"/>
    </location>
</feature>
<gene>
    <name evidence="2" type="ORF">UQ64_16210</name>
</gene>
<dbReference type="EMBL" id="LCZJ02000023">
    <property type="protein sequence ID" value="KTD86015.1"/>
    <property type="molecule type" value="Genomic_DNA"/>
</dbReference>
<reference evidence="2 3" key="1">
    <citation type="journal article" date="2015" name="Int. Biodeterior. Biodegradation">
        <title>Physiological and genetic screening methods for the isolation of methyl tert-butyl ether-degrading bacteria for bioremediation purposes.</title>
        <authorList>
            <person name="Guisado I.M."/>
            <person name="Purswani J."/>
            <person name="Gonzalez Lopez J."/>
            <person name="Pozo C."/>
        </authorList>
    </citation>
    <scope>NUCLEOTIDE SEQUENCE [LARGE SCALE GENOMIC DNA]</scope>
    <source>
        <strain evidence="2 3">SH7</strain>
    </source>
</reference>
<organism evidence="2 3">
    <name type="scientific">Paenibacillus etheri</name>
    <dbReference type="NCBI Taxonomy" id="1306852"/>
    <lineage>
        <taxon>Bacteria</taxon>
        <taxon>Bacillati</taxon>
        <taxon>Bacillota</taxon>
        <taxon>Bacilli</taxon>
        <taxon>Bacillales</taxon>
        <taxon>Paenibacillaceae</taxon>
        <taxon>Paenibacillus</taxon>
    </lineage>
</organism>
<dbReference type="OrthoDB" id="2651245at2"/>
<protein>
    <submittedName>
        <fullName evidence="2">Uncharacterized protein</fullName>
    </submittedName>
</protein>
<dbReference type="Proteomes" id="UP000054709">
    <property type="component" value="Unassembled WGS sequence"/>
</dbReference>
<name>A0A0W1AXK4_9BACL</name>
<keyword evidence="1" id="KW-0175">Coiled coil</keyword>
<evidence type="ECO:0000313" key="3">
    <source>
        <dbReference type="Proteomes" id="UP000054709"/>
    </source>
</evidence>
<dbReference type="RefSeq" id="WP_060623927.1">
    <property type="nucleotide sequence ID" value="NZ_LCZJ02000023.1"/>
</dbReference>
<evidence type="ECO:0000313" key="2">
    <source>
        <dbReference type="EMBL" id="KTD86015.1"/>
    </source>
</evidence>
<accession>A0A0W1AXK4</accession>
<proteinExistence type="predicted"/>
<evidence type="ECO:0000256" key="1">
    <source>
        <dbReference type="SAM" id="Coils"/>
    </source>
</evidence>
<sequence>MTAAEKRKIQRALNALRKQRVVLKESLKRIEALLCRLPIGSRERFELLAVRDSIVEALRLNAIAIRNLKDVTCAC</sequence>
<keyword evidence="3" id="KW-1185">Reference proteome</keyword>